<dbReference type="Gene3D" id="3.30.200.20">
    <property type="entry name" value="Phosphorylase Kinase, domain 1"/>
    <property type="match status" value="1"/>
</dbReference>
<dbReference type="InterPro" id="IPR029044">
    <property type="entry name" value="Nucleotide-diphossugar_trans"/>
</dbReference>
<dbReference type="Proteomes" id="UP000050326">
    <property type="component" value="Unassembled WGS sequence"/>
</dbReference>
<dbReference type="PANTHER" id="PTHR22603:SF66">
    <property type="entry name" value="ETHANOLAMINE KINASE"/>
    <property type="match status" value="1"/>
</dbReference>
<dbReference type="SUPFAM" id="SSF53448">
    <property type="entry name" value="Nucleotide-diphospho-sugar transferases"/>
    <property type="match status" value="1"/>
</dbReference>
<feature type="domain" description="MobA-like NTP transferase" evidence="1">
    <location>
        <begin position="69"/>
        <end position="157"/>
    </location>
</feature>
<evidence type="ECO:0000313" key="2">
    <source>
        <dbReference type="EMBL" id="KPU44319.1"/>
    </source>
</evidence>
<dbReference type="STRING" id="36849.OXPF_24890"/>
<organism evidence="2 3">
    <name type="scientific">Oxobacter pfennigii</name>
    <dbReference type="NCBI Taxonomy" id="36849"/>
    <lineage>
        <taxon>Bacteria</taxon>
        <taxon>Bacillati</taxon>
        <taxon>Bacillota</taxon>
        <taxon>Clostridia</taxon>
        <taxon>Eubacteriales</taxon>
        <taxon>Clostridiaceae</taxon>
        <taxon>Oxobacter</taxon>
    </lineage>
</organism>
<dbReference type="InterPro" id="IPR011009">
    <property type="entry name" value="Kinase-like_dom_sf"/>
</dbReference>
<dbReference type="EMBL" id="LKET01000032">
    <property type="protein sequence ID" value="KPU44319.1"/>
    <property type="molecule type" value="Genomic_DNA"/>
</dbReference>
<dbReference type="GO" id="GO:0006646">
    <property type="term" value="P:phosphatidylethanolamine biosynthetic process"/>
    <property type="evidence" value="ECO:0007669"/>
    <property type="project" value="TreeGrafter"/>
</dbReference>
<dbReference type="GO" id="GO:0003983">
    <property type="term" value="F:UTP:glucose-1-phosphate uridylyltransferase activity"/>
    <property type="evidence" value="ECO:0007669"/>
    <property type="project" value="UniProtKB-EC"/>
</dbReference>
<dbReference type="InterPro" id="IPR036390">
    <property type="entry name" value="WH_DNA-bd_sf"/>
</dbReference>
<dbReference type="Pfam" id="PF12804">
    <property type="entry name" value="NTP_transf_3"/>
    <property type="match status" value="1"/>
</dbReference>
<name>A0A0P8X0M6_9CLOT</name>
<keyword evidence="2" id="KW-0548">Nucleotidyltransferase</keyword>
<protein>
    <submittedName>
        <fullName evidence="2">UTP--glucose-1-phosphate uridylyltransferase</fullName>
        <ecNumber evidence="2">2.7.7.9</ecNumber>
    </submittedName>
</protein>
<dbReference type="GO" id="GO:0005737">
    <property type="term" value="C:cytoplasm"/>
    <property type="evidence" value="ECO:0007669"/>
    <property type="project" value="TreeGrafter"/>
</dbReference>
<accession>A0A0P8X0M6</accession>
<dbReference type="Gene3D" id="3.90.550.10">
    <property type="entry name" value="Spore Coat Polysaccharide Biosynthesis Protein SpsA, Chain A"/>
    <property type="match status" value="1"/>
</dbReference>
<keyword evidence="3" id="KW-1185">Reference proteome</keyword>
<evidence type="ECO:0000313" key="3">
    <source>
        <dbReference type="Proteomes" id="UP000050326"/>
    </source>
</evidence>
<dbReference type="SUPFAM" id="SSF46785">
    <property type="entry name" value="Winged helix' DNA-binding domain"/>
    <property type="match status" value="1"/>
</dbReference>
<dbReference type="CDD" id="cd05151">
    <property type="entry name" value="ChoK-like"/>
    <property type="match status" value="1"/>
</dbReference>
<proteinExistence type="predicted"/>
<comment type="caution">
    <text evidence="2">The sequence shown here is derived from an EMBL/GenBank/DDBJ whole genome shotgun (WGS) entry which is preliminary data.</text>
</comment>
<dbReference type="OrthoDB" id="9803871at2"/>
<dbReference type="EC" id="2.7.7.9" evidence="2"/>
<gene>
    <name evidence="2" type="primary">gtaB_1</name>
    <name evidence="2" type="ORF">OXPF_24890</name>
</gene>
<dbReference type="AlphaFoldDB" id="A0A0P8X0M6"/>
<dbReference type="PANTHER" id="PTHR22603">
    <property type="entry name" value="CHOLINE/ETHANOALAMINE KINASE"/>
    <property type="match status" value="1"/>
</dbReference>
<dbReference type="Pfam" id="PF13412">
    <property type="entry name" value="HTH_24"/>
    <property type="match status" value="1"/>
</dbReference>
<dbReference type="Pfam" id="PF01633">
    <property type="entry name" value="Choline_kinase"/>
    <property type="match status" value="1"/>
</dbReference>
<sequence>MNKRDWIVFAVISRNGYGNHREIAKRTGYSLGLVNSSLKKLMEEGYIDNYFYITDKGREYIEASKPRRAVILAAGMGLRMVPINKTPKGLLTISGQPLIERIIEQMHEAGIFEIYVVVGYMMERFEYLRDKYGVELVISKEFPYRDSLHSLNLVADKLDNCYIAPSNVWFSRNPFSRTEFFSWYAVSEYVDDDSFVRMNRSLELIYTGDEKGGNSMLGLCYLLKEDAEIVRGQLVKLDKQRKFNREIWEQALFEGNKMIPYARVMLGQSNYAIRTYEELRDLDSESQHLDSKRINLIREVFNVEMDDITDISALSKGMTNRLMRFSVKGKPYLFRVPGEGSNELTSRAQEVDVYNSLKETGLTDIVIYMSAETGYKISEFWENARTCDIHNDEDVRACIMHLRKLHSMKLEVGHTFDLTEKLDLYERLRDGEPSFSDYDETREKVVGLIALLNVLQKESCLCHVDPVSDNFLFVNGKIHLIDWEYAGMSEKHIDIAMFCLYADYDVKYVNHLIDVYFDGKATNLDRFKVFAYASVGGFLWSVWCEYKEKKGVSFSEYAMQQYRYSKKSYREAMRYFNAHGKE</sequence>
<dbReference type="GO" id="GO:0004305">
    <property type="term" value="F:ethanolamine kinase activity"/>
    <property type="evidence" value="ECO:0007669"/>
    <property type="project" value="TreeGrafter"/>
</dbReference>
<evidence type="ECO:0000259" key="1">
    <source>
        <dbReference type="Pfam" id="PF12804"/>
    </source>
</evidence>
<dbReference type="InterPro" id="IPR025877">
    <property type="entry name" value="MobA-like_NTP_Trfase"/>
</dbReference>
<reference evidence="2 3" key="1">
    <citation type="submission" date="2015-09" db="EMBL/GenBank/DDBJ databases">
        <title>Genome sequence of Oxobacter pfennigii DSM 3222.</title>
        <authorList>
            <person name="Poehlein A."/>
            <person name="Bengelsdorf F.R."/>
            <person name="Schiel-Bengelsdorf B."/>
            <person name="Duerre P."/>
            <person name="Daniel R."/>
        </authorList>
    </citation>
    <scope>NUCLEOTIDE SEQUENCE [LARGE SCALE GENOMIC DNA]</scope>
    <source>
        <strain evidence="2 3">DSM 3222</strain>
    </source>
</reference>
<dbReference type="SUPFAM" id="SSF56112">
    <property type="entry name" value="Protein kinase-like (PK-like)"/>
    <property type="match status" value="1"/>
</dbReference>
<dbReference type="RefSeq" id="WP_054875502.1">
    <property type="nucleotide sequence ID" value="NZ_LKET01000032.1"/>
</dbReference>
<keyword evidence="2" id="KW-0808">Transferase</keyword>
<dbReference type="Gene3D" id="3.90.1200.10">
    <property type="match status" value="1"/>
</dbReference>